<keyword evidence="1" id="KW-0472">Membrane</keyword>
<reference evidence="2" key="2">
    <citation type="journal article" date="2015" name="Fish Shellfish Immunol.">
        <title>Early steps in the European eel (Anguilla anguilla)-Vibrio vulnificus interaction in the gills: Role of the RtxA13 toxin.</title>
        <authorList>
            <person name="Callol A."/>
            <person name="Pajuelo D."/>
            <person name="Ebbesson L."/>
            <person name="Teles M."/>
            <person name="MacKenzie S."/>
            <person name="Amaro C."/>
        </authorList>
    </citation>
    <scope>NUCLEOTIDE SEQUENCE</scope>
</reference>
<sequence>MLILNLKLPFTISIIVLGYITSVILRAIYVYKNQTNN</sequence>
<keyword evidence="1" id="KW-1133">Transmembrane helix</keyword>
<dbReference type="AlphaFoldDB" id="A0A0E9STV4"/>
<reference evidence="2" key="1">
    <citation type="submission" date="2014-11" db="EMBL/GenBank/DDBJ databases">
        <authorList>
            <person name="Amaro Gonzalez C."/>
        </authorList>
    </citation>
    <scope>NUCLEOTIDE SEQUENCE</scope>
</reference>
<evidence type="ECO:0000313" key="2">
    <source>
        <dbReference type="EMBL" id="JAH44085.1"/>
    </source>
</evidence>
<protein>
    <submittedName>
        <fullName evidence="2">Uncharacterized protein</fullName>
    </submittedName>
</protein>
<evidence type="ECO:0000256" key="1">
    <source>
        <dbReference type="SAM" id="Phobius"/>
    </source>
</evidence>
<keyword evidence="1" id="KW-0812">Transmembrane</keyword>
<dbReference type="EMBL" id="GBXM01064492">
    <property type="protein sequence ID" value="JAH44085.1"/>
    <property type="molecule type" value="Transcribed_RNA"/>
</dbReference>
<feature type="transmembrane region" description="Helical" evidence="1">
    <location>
        <begin position="12"/>
        <end position="31"/>
    </location>
</feature>
<proteinExistence type="predicted"/>
<accession>A0A0E9STV4</accession>
<organism evidence="2">
    <name type="scientific">Anguilla anguilla</name>
    <name type="common">European freshwater eel</name>
    <name type="synonym">Muraena anguilla</name>
    <dbReference type="NCBI Taxonomy" id="7936"/>
    <lineage>
        <taxon>Eukaryota</taxon>
        <taxon>Metazoa</taxon>
        <taxon>Chordata</taxon>
        <taxon>Craniata</taxon>
        <taxon>Vertebrata</taxon>
        <taxon>Euteleostomi</taxon>
        <taxon>Actinopterygii</taxon>
        <taxon>Neopterygii</taxon>
        <taxon>Teleostei</taxon>
        <taxon>Anguilliformes</taxon>
        <taxon>Anguillidae</taxon>
        <taxon>Anguilla</taxon>
    </lineage>
</organism>
<name>A0A0E9STV4_ANGAN</name>